<sequence>MARLKDQGLTKESGLQVKPRELGAQFSEYTQVLRTTPELTALPSTPDEAIAFSRKMIAPRTGTHPLRHLVWVNWLFGSWDQFFRAYENFSEDISIEPDLLLPEIAADNPKKTELIHLLTNEGLTITGVAKRLEIDFGTAAAWATKEGIKVPTRPSKMTPEIRGEMIRALKNGDDKKVIAATHNVSITTVNKLLSTEIGLSEAWHQAQFRKAQDSHRQAWQAVITNNPNLGVKAVRVLEPAAFMWLYRHNHEWLTEESAKLSKAPRQNHSNVDWDARDEALAQQVKETALKLFEENPRKKILLWMIYQRLPDLKAKLAKLDRLPLTKSAITVALKYKQSQFP</sequence>
<dbReference type="AlphaFoldDB" id="A0AAC9NJ16"/>
<evidence type="ECO:0000259" key="1">
    <source>
        <dbReference type="Pfam" id="PF15978"/>
    </source>
</evidence>
<evidence type="ECO:0000313" key="3">
    <source>
        <dbReference type="Proteomes" id="UP000182060"/>
    </source>
</evidence>
<dbReference type="InterPro" id="IPR032750">
    <property type="entry name" value="TnsD_C"/>
</dbReference>
<evidence type="ECO:0000313" key="2">
    <source>
        <dbReference type="EMBL" id="APC02158.1"/>
    </source>
</evidence>
<feature type="domain" description="Transposon Tn7 transposition protein TnsD C-terminal" evidence="1">
    <location>
        <begin position="2"/>
        <end position="88"/>
    </location>
</feature>
<dbReference type="EMBL" id="CP015017">
    <property type="protein sequence ID" value="APC02158.1"/>
    <property type="molecule type" value="Genomic_DNA"/>
</dbReference>
<dbReference type="Gene3D" id="1.10.10.60">
    <property type="entry name" value="Homeodomain-like"/>
    <property type="match status" value="1"/>
</dbReference>
<dbReference type="Pfam" id="PF15978">
    <property type="entry name" value="TnsD"/>
    <property type="match status" value="2"/>
</dbReference>
<accession>A0AAC9NJ16</accession>
<organism evidence="2 3">
    <name type="scientific">Polynucleobacter asymbioticus</name>
    <dbReference type="NCBI Taxonomy" id="576611"/>
    <lineage>
        <taxon>Bacteria</taxon>
        <taxon>Pseudomonadati</taxon>
        <taxon>Pseudomonadota</taxon>
        <taxon>Betaproteobacteria</taxon>
        <taxon>Burkholderiales</taxon>
        <taxon>Burkholderiaceae</taxon>
        <taxon>Polynucleobacter</taxon>
    </lineage>
</organism>
<gene>
    <name evidence="2" type="ORF">AOC25_11285</name>
</gene>
<name>A0AAC9NJ16_9BURK</name>
<proteinExistence type="predicted"/>
<protein>
    <recommendedName>
        <fullName evidence="1">Transposon Tn7 transposition protein TnsD C-terminal domain-containing protein</fullName>
    </recommendedName>
</protein>
<feature type="domain" description="Transposon Tn7 transposition protein TnsD C-terminal" evidence="1">
    <location>
        <begin position="122"/>
        <end position="329"/>
    </location>
</feature>
<reference evidence="2" key="1">
    <citation type="journal article" date="2017" name="Appl. Environ. Microbiol.">
        <title>Microdiversification of a pelagic Polynucleobacter species is mainly driven by acquisition of genomic islands from a partially interspecific gene pool.</title>
        <authorList>
            <person name="Hoetzinger M."/>
            <person name="Hahn M.W."/>
            <person name="Jezberova J."/>
            <person name="Schmidt J."/>
            <person name="Koll U."/>
        </authorList>
    </citation>
    <scope>NUCLEOTIDE SEQUENCE</scope>
    <source>
        <strain evidence="2">MWH-RechtKol4</strain>
    </source>
</reference>
<dbReference type="Proteomes" id="UP000182060">
    <property type="component" value="Chromosome"/>
</dbReference>